<proteinExistence type="predicted"/>
<sequence>MRTGFQISSLVPSGLVFDGVSDSTDSLILAVRSEAAEARCPLCATASSRIHSRYVRHVADLPSAGRKVRLRLLTRRFTCEAPHCRRRIFAERFGEDVVPLRRRRTARLEHIVHHLGLALGGRPAASFAKRLMLPVSNDTLLRVVRRRTAISTDPLLVVGIDDWAFRRNRRYGTIVCDLERRRIVALLPDREMATVQAWLSKHPGINIVSRDRGGGYGEAAAKALPNAIQVADRWHLMENASAAFLDAVRRSMSKIRTALGAMTIDPKLLTCAEKLRYQGYLRRQDSHAAIAALVSDGVPLKEIVRRTGHSRNLVRQISRGGGTDMFPTRQSTLDGHLPFLDAQWAGGCRNGAELWRRLREQGFKGSLRVVAEWATRRRRAETISRQQLQKVPAARTIARLMSTKRDHLTKAETVTVAAIEQSVPMLADAHALVGRFHAMIRKRAEIELEPWIDESKQSLIGSFANGIANDKGAVHAAITQPWSNGQVEAQITKLKLVKRQMYGRAKLDLLQARLIGAP</sequence>
<dbReference type="PANTHER" id="PTHR33498">
    <property type="entry name" value="TRANSPOSASE FOR INSERTION SEQUENCE ELEMENT IS1557"/>
    <property type="match status" value="1"/>
</dbReference>
<dbReference type="PANTHER" id="PTHR33498:SF1">
    <property type="entry name" value="TRANSPOSASE FOR INSERTION SEQUENCE ELEMENT IS1557"/>
    <property type="match status" value="1"/>
</dbReference>
<evidence type="ECO:0000259" key="1">
    <source>
        <dbReference type="Pfam" id="PF01610"/>
    </source>
</evidence>
<feature type="domain" description="Transposase IS204/IS1001/IS1096/IS1165 DDE" evidence="1">
    <location>
        <begin position="375"/>
        <end position="513"/>
    </location>
</feature>
<dbReference type="Proteomes" id="UP001139054">
    <property type="component" value="Unassembled WGS sequence"/>
</dbReference>
<dbReference type="InterPro" id="IPR047951">
    <property type="entry name" value="Transpos_ISL3"/>
</dbReference>
<dbReference type="InterPro" id="IPR002560">
    <property type="entry name" value="Transposase_DDE"/>
</dbReference>
<evidence type="ECO:0000313" key="3">
    <source>
        <dbReference type="EMBL" id="MCG2626312.1"/>
    </source>
</evidence>
<accession>A0A9X1UFB9</accession>
<dbReference type="EMBL" id="JAKLTY010000003">
    <property type="protein sequence ID" value="MCG2626312.1"/>
    <property type="molecule type" value="Genomic_DNA"/>
</dbReference>
<name>A0A9X1UFB9_9BRAD</name>
<reference evidence="3" key="1">
    <citation type="submission" date="2022-01" db="EMBL/GenBank/DDBJ databases">
        <title>Genome sequnece data of strain Bradyrhizobium sp. nov.</title>
        <authorList>
            <person name="Zhang J."/>
        </authorList>
    </citation>
    <scope>NUCLEOTIDE SEQUENCE</scope>
    <source>
        <strain evidence="3">WYCCWR 13023</strain>
    </source>
</reference>
<dbReference type="AlphaFoldDB" id="A0A9X1UFB9"/>
<dbReference type="RefSeq" id="WP_237890025.1">
    <property type="nucleotide sequence ID" value="NZ_JAKLTY010000003.1"/>
</dbReference>
<dbReference type="NCBIfam" id="NF033550">
    <property type="entry name" value="transpos_ISL3"/>
    <property type="match status" value="1"/>
</dbReference>
<dbReference type="InterPro" id="IPR029261">
    <property type="entry name" value="Transposase_Znf"/>
</dbReference>
<feature type="domain" description="Transposase IS204/IS1001/IS1096/IS1165 zinc-finger" evidence="2">
    <location>
        <begin position="38"/>
        <end position="81"/>
    </location>
</feature>
<organism evidence="3 4">
    <name type="scientific">Bradyrhizobium zhengyangense</name>
    <dbReference type="NCBI Taxonomy" id="2911009"/>
    <lineage>
        <taxon>Bacteria</taxon>
        <taxon>Pseudomonadati</taxon>
        <taxon>Pseudomonadota</taxon>
        <taxon>Alphaproteobacteria</taxon>
        <taxon>Hyphomicrobiales</taxon>
        <taxon>Nitrobacteraceae</taxon>
        <taxon>Bradyrhizobium</taxon>
    </lineage>
</organism>
<protein>
    <submittedName>
        <fullName evidence="3">ISL3 family transposase</fullName>
    </submittedName>
</protein>
<evidence type="ECO:0000313" key="4">
    <source>
        <dbReference type="Proteomes" id="UP001139054"/>
    </source>
</evidence>
<feature type="domain" description="Transposase IS204/IS1001/IS1096/IS1165 DDE" evidence="1">
    <location>
        <begin position="158"/>
        <end position="254"/>
    </location>
</feature>
<evidence type="ECO:0000259" key="2">
    <source>
        <dbReference type="Pfam" id="PF14690"/>
    </source>
</evidence>
<dbReference type="Pfam" id="PF14690">
    <property type="entry name" value="Zn_ribbon_ISL3"/>
    <property type="match status" value="1"/>
</dbReference>
<comment type="caution">
    <text evidence="3">The sequence shown here is derived from an EMBL/GenBank/DDBJ whole genome shotgun (WGS) entry which is preliminary data.</text>
</comment>
<dbReference type="Pfam" id="PF01610">
    <property type="entry name" value="DDE_Tnp_ISL3"/>
    <property type="match status" value="2"/>
</dbReference>
<gene>
    <name evidence="3" type="ORF">L6654_06700</name>
</gene>